<evidence type="ECO:0000313" key="8">
    <source>
        <dbReference type="Proteomes" id="UP000199439"/>
    </source>
</evidence>
<dbReference type="InterPro" id="IPR001179">
    <property type="entry name" value="PPIase_FKBP_dom"/>
</dbReference>
<dbReference type="PROSITE" id="PS51257">
    <property type="entry name" value="PROKAR_LIPOPROTEIN"/>
    <property type="match status" value="1"/>
</dbReference>
<keyword evidence="8" id="KW-1185">Reference proteome</keyword>
<dbReference type="Gene3D" id="3.10.50.40">
    <property type="match status" value="1"/>
</dbReference>
<comment type="catalytic activity">
    <reaction evidence="1 4">
        <text>[protein]-peptidylproline (omega=180) = [protein]-peptidylproline (omega=0)</text>
        <dbReference type="Rhea" id="RHEA:16237"/>
        <dbReference type="Rhea" id="RHEA-COMP:10747"/>
        <dbReference type="Rhea" id="RHEA-COMP:10748"/>
        <dbReference type="ChEBI" id="CHEBI:83833"/>
        <dbReference type="ChEBI" id="CHEBI:83834"/>
        <dbReference type="EC" id="5.2.1.8"/>
    </reaction>
</comment>
<dbReference type="PROSITE" id="PS50059">
    <property type="entry name" value="FKBP_PPIASE"/>
    <property type="match status" value="1"/>
</dbReference>
<evidence type="ECO:0000259" key="6">
    <source>
        <dbReference type="PROSITE" id="PS50059"/>
    </source>
</evidence>
<evidence type="ECO:0000256" key="4">
    <source>
        <dbReference type="PROSITE-ProRule" id="PRU00277"/>
    </source>
</evidence>
<evidence type="ECO:0000256" key="3">
    <source>
        <dbReference type="ARBA" id="ARBA00023110"/>
    </source>
</evidence>
<dbReference type="OrthoDB" id="1424215at2"/>
<dbReference type="STRING" id="870482.SAMN04487987_109167"/>
<accession>A0A1I1RM70</accession>
<dbReference type="EC" id="5.2.1.8" evidence="2 4"/>
<feature type="region of interest" description="Disordered" evidence="5">
    <location>
        <begin position="255"/>
        <end position="297"/>
    </location>
</feature>
<sequence length="368" mass="40441">MSLRKIGFFILSFVLIFSSCKKDDDNISTVAAIEIADRTEQQVIDDSLLVDYLERHYYNSSAFGDSNTNPSIADLNIEELLDGETLEDGNTLLGDLLDVPGSALITKTVNYLDTEYKVYILKLNQGGGTDSPNFSDTVRVNYEGSTLDNNLFDSATTPVDFDLTSLIPAWRKVIVDFNVAEGFEDGNDGVVNYTNRGVGVMFLPSGLGYFSGVLPGISAYSPLVFKFELLKTFENDHDFDGIPSYLEDLFKEDGSPGSDGEFTVNFDDLTDETDDDTDGDGNENYRDSDDDGDGVLTRNELQSNTYLVDTNNGEAEPTLDDTMEFEVGRTEVEGVITIKTLKIVDSNGNNIGDHLEADIIVVNNTDGY</sequence>
<dbReference type="RefSeq" id="WP_092853059.1">
    <property type="nucleotide sequence ID" value="NZ_FOMI01000009.1"/>
</dbReference>
<dbReference type="Pfam" id="PF00254">
    <property type="entry name" value="FKBP_C"/>
    <property type="match status" value="1"/>
</dbReference>
<dbReference type="InterPro" id="IPR046357">
    <property type="entry name" value="PPIase_dom_sf"/>
</dbReference>
<feature type="domain" description="PPIase FKBP-type" evidence="6">
    <location>
        <begin position="135"/>
        <end position="233"/>
    </location>
</feature>
<reference evidence="8" key="1">
    <citation type="submission" date="2016-10" db="EMBL/GenBank/DDBJ databases">
        <authorList>
            <person name="Varghese N."/>
            <person name="Submissions S."/>
        </authorList>
    </citation>
    <scope>NUCLEOTIDE SEQUENCE [LARGE SCALE GENOMIC DNA]</scope>
    <source>
        <strain evidence="8">DSM 25730</strain>
    </source>
</reference>
<protein>
    <recommendedName>
        <fullName evidence="2 4">peptidylprolyl isomerase</fullName>
        <ecNumber evidence="2 4">5.2.1.8</ecNumber>
    </recommendedName>
</protein>
<keyword evidence="4" id="KW-0413">Isomerase</keyword>
<dbReference type="GO" id="GO:0003755">
    <property type="term" value="F:peptidyl-prolyl cis-trans isomerase activity"/>
    <property type="evidence" value="ECO:0007669"/>
    <property type="project" value="UniProtKB-KW"/>
</dbReference>
<keyword evidence="3 4" id="KW-0697">Rotamase</keyword>
<evidence type="ECO:0000256" key="5">
    <source>
        <dbReference type="SAM" id="MobiDB-lite"/>
    </source>
</evidence>
<evidence type="ECO:0000256" key="1">
    <source>
        <dbReference type="ARBA" id="ARBA00000971"/>
    </source>
</evidence>
<dbReference type="InterPro" id="IPR018247">
    <property type="entry name" value="EF_Hand_1_Ca_BS"/>
</dbReference>
<evidence type="ECO:0000256" key="2">
    <source>
        <dbReference type="ARBA" id="ARBA00013194"/>
    </source>
</evidence>
<dbReference type="Proteomes" id="UP000199439">
    <property type="component" value="Unassembled WGS sequence"/>
</dbReference>
<proteinExistence type="predicted"/>
<dbReference type="PROSITE" id="PS00018">
    <property type="entry name" value="EF_HAND_1"/>
    <property type="match status" value="1"/>
</dbReference>
<name>A0A1I1RM70_9FLAO</name>
<organism evidence="7 8">
    <name type="scientific">Algibacter pectinivorans</name>
    <dbReference type="NCBI Taxonomy" id="870482"/>
    <lineage>
        <taxon>Bacteria</taxon>
        <taxon>Pseudomonadati</taxon>
        <taxon>Bacteroidota</taxon>
        <taxon>Flavobacteriia</taxon>
        <taxon>Flavobacteriales</taxon>
        <taxon>Flavobacteriaceae</taxon>
        <taxon>Algibacter</taxon>
    </lineage>
</organism>
<dbReference type="AlphaFoldDB" id="A0A1I1RM70"/>
<evidence type="ECO:0000313" key="7">
    <source>
        <dbReference type="EMBL" id="SFD32773.1"/>
    </source>
</evidence>
<dbReference type="SUPFAM" id="SSF54534">
    <property type="entry name" value="FKBP-like"/>
    <property type="match status" value="1"/>
</dbReference>
<gene>
    <name evidence="7" type="ORF">SAMN04487987_109167</name>
</gene>
<feature type="compositionally biased region" description="Acidic residues" evidence="5">
    <location>
        <begin position="268"/>
        <end position="281"/>
    </location>
</feature>
<dbReference type="EMBL" id="FOMI01000009">
    <property type="protein sequence ID" value="SFD32773.1"/>
    <property type="molecule type" value="Genomic_DNA"/>
</dbReference>